<keyword evidence="2" id="KW-1185">Reference proteome</keyword>
<reference evidence="1" key="2">
    <citation type="submission" date="2025-09" db="UniProtKB">
        <authorList>
            <consortium name="EnsemblPlants"/>
        </authorList>
    </citation>
    <scope>IDENTIFICATION</scope>
</reference>
<proteinExistence type="predicted"/>
<sequence>MVQRPMDLDTACALALLQEEVAEGEIGSPPRTPEHKYIRLPSRAYSQFHHSNTTPTVNRSMDNRGQETAKMPSDERLTALRNLRRAKGLCFKCGERWGHQHTCPTIVQMHTVEELLALFSEEDITGGYSADPVAEEQEVMCSISIHALRGVSSETSGVIQLHAFIADMEMLILVDSGSSASFINKMLADKLAGAQKLQKPCTVRVADGSQHRCTTYIPVCQWTSQGCHFTTDLKILPLGSFDAILGMDWLEQHNPTIDWIQKTLQLQTAQGMLLLQGHTTAPYQCSIISTSELNAMCKQQAVANPIHVHALDGQVQIEEITPTELQPLLS</sequence>
<accession>A0ACD5V7W1</accession>
<dbReference type="Proteomes" id="UP001732700">
    <property type="component" value="Chromosome 2D"/>
</dbReference>
<organism evidence="1 2">
    <name type="scientific">Avena sativa</name>
    <name type="common">Oat</name>
    <dbReference type="NCBI Taxonomy" id="4498"/>
    <lineage>
        <taxon>Eukaryota</taxon>
        <taxon>Viridiplantae</taxon>
        <taxon>Streptophyta</taxon>
        <taxon>Embryophyta</taxon>
        <taxon>Tracheophyta</taxon>
        <taxon>Spermatophyta</taxon>
        <taxon>Magnoliopsida</taxon>
        <taxon>Liliopsida</taxon>
        <taxon>Poales</taxon>
        <taxon>Poaceae</taxon>
        <taxon>BOP clade</taxon>
        <taxon>Pooideae</taxon>
        <taxon>Poodae</taxon>
        <taxon>Poeae</taxon>
        <taxon>Poeae Chloroplast Group 1 (Aveneae type)</taxon>
        <taxon>Aveninae</taxon>
        <taxon>Avena</taxon>
    </lineage>
</organism>
<protein>
    <submittedName>
        <fullName evidence="1">Uncharacterized protein</fullName>
    </submittedName>
</protein>
<evidence type="ECO:0000313" key="1">
    <source>
        <dbReference type="EnsemblPlants" id="AVESA.00010b.r2.2DG0387170.1.CDS.1"/>
    </source>
</evidence>
<dbReference type="EnsemblPlants" id="AVESA.00010b.r2.2DG0387170.1">
    <property type="protein sequence ID" value="AVESA.00010b.r2.2DG0387170.1.CDS.1"/>
    <property type="gene ID" value="AVESA.00010b.r2.2DG0387170"/>
</dbReference>
<evidence type="ECO:0000313" key="2">
    <source>
        <dbReference type="Proteomes" id="UP001732700"/>
    </source>
</evidence>
<name>A0ACD5V7W1_AVESA</name>
<reference evidence="1" key="1">
    <citation type="submission" date="2021-05" db="EMBL/GenBank/DDBJ databases">
        <authorList>
            <person name="Scholz U."/>
            <person name="Mascher M."/>
            <person name="Fiebig A."/>
        </authorList>
    </citation>
    <scope>NUCLEOTIDE SEQUENCE [LARGE SCALE GENOMIC DNA]</scope>
</reference>